<name>A0A2M7D865_9BACT</name>
<reference evidence="2" key="1">
    <citation type="submission" date="2017-09" db="EMBL/GenBank/DDBJ databases">
        <title>Depth-based differentiation of microbial function through sediment-hosted aquifers and enrichment of novel symbionts in the deep terrestrial subsurface.</title>
        <authorList>
            <person name="Probst A.J."/>
            <person name="Ladd B."/>
            <person name="Jarett J.K."/>
            <person name="Geller-Mcgrath D.E."/>
            <person name="Sieber C.M.K."/>
            <person name="Emerson J.B."/>
            <person name="Anantharaman K."/>
            <person name="Thomas B.C."/>
            <person name="Malmstrom R."/>
            <person name="Stieglmeier M."/>
            <person name="Klingl A."/>
            <person name="Woyke T."/>
            <person name="Ryan C.M."/>
            <person name="Banfield J.F."/>
        </authorList>
    </citation>
    <scope>NUCLEOTIDE SEQUENCE [LARGE SCALE GENOMIC DNA]</scope>
</reference>
<organism evidence="1 2">
    <name type="scientific">Candidatus Nealsonbacteria bacterium CG02_land_8_20_14_3_00_40_11</name>
    <dbReference type="NCBI Taxonomy" id="1974700"/>
    <lineage>
        <taxon>Bacteria</taxon>
        <taxon>Candidatus Nealsoniibacteriota</taxon>
    </lineage>
</organism>
<proteinExistence type="predicted"/>
<protein>
    <submittedName>
        <fullName evidence="1">Uncharacterized protein</fullName>
    </submittedName>
</protein>
<evidence type="ECO:0000313" key="2">
    <source>
        <dbReference type="Proteomes" id="UP000230304"/>
    </source>
</evidence>
<sequence>MNQTGLKERTAQEKQRKVENLVDLLLKAMFEDGSPEIKTLVGHRFPDDDTWLCLWMAKKFIPKAKDAEITFVNAGQYLLGKENDPAVLYFDTGGGQYDQHGKGFRKSSSANLIAEKLGFSADPGLKPLMEMAMAVDNVEKLPETSLHFVIEGYPRIFQTNGTIDWQTVQGRVFELFDIIYGQETARNRSRENLSKHAEWTTLPNSIKVASLLWHPECRDAAFEAGAHVVIWTISRGKNHFYTGIQVNRNYPVYLDFTAAALRNRETQRRGINIQQRDLRYVGRGEAEPCWYLHDSKRLILNGSRTWNPTTEEYTSLVPREIVGLVLRTLSTIPREIVSRWNTK</sequence>
<accession>A0A2M7D865</accession>
<evidence type="ECO:0000313" key="1">
    <source>
        <dbReference type="EMBL" id="PIV43068.1"/>
    </source>
</evidence>
<dbReference type="AlphaFoldDB" id="A0A2M7D865"/>
<dbReference type="Proteomes" id="UP000230304">
    <property type="component" value="Unassembled WGS sequence"/>
</dbReference>
<gene>
    <name evidence="1" type="ORF">COS26_01200</name>
</gene>
<dbReference type="EMBL" id="PEUA01000027">
    <property type="protein sequence ID" value="PIV43068.1"/>
    <property type="molecule type" value="Genomic_DNA"/>
</dbReference>
<comment type="caution">
    <text evidence="1">The sequence shown here is derived from an EMBL/GenBank/DDBJ whole genome shotgun (WGS) entry which is preliminary data.</text>
</comment>